<protein>
    <submittedName>
        <fullName evidence="4">TlpA family protein disulfide reductase</fullName>
    </submittedName>
</protein>
<dbReference type="PROSITE" id="PS51352">
    <property type="entry name" value="THIOREDOXIN_2"/>
    <property type="match status" value="1"/>
</dbReference>
<dbReference type="InterPro" id="IPR017937">
    <property type="entry name" value="Thioredoxin_CS"/>
</dbReference>
<sequence length="271" mass="29510">MGQTLQIGPFTLAWVLIVLLTGWLAGTWLAEHLARKRGIRIERHIWLIALAGLLAARLAFVAQYASAYASSQWSIVDIRDGGWEPMAGLAAIGVYVLALWVWHSASARAVTAGAALFTAIWLGGSTALSLLAPQNTTLPQFTGVALDAQSLSLPDLKGQPVVINLWATWCPPCRREMPVLMDAQKAHPGVRFVYVNQGEKPDAVLRYVQQIGMAESSIVLDPQEALSRMVQQRALPTTLFFNAQGRQVAVRSGELSKATLAQHLEQIDAPR</sequence>
<dbReference type="GO" id="GO:0016209">
    <property type="term" value="F:antioxidant activity"/>
    <property type="evidence" value="ECO:0007669"/>
    <property type="project" value="InterPro"/>
</dbReference>
<evidence type="ECO:0000256" key="2">
    <source>
        <dbReference type="SAM" id="Phobius"/>
    </source>
</evidence>
<dbReference type="InterPro" id="IPR013766">
    <property type="entry name" value="Thioredoxin_domain"/>
</dbReference>
<dbReference type="Pfam" id="PF01790">
    <property type="entry name" value="LGT"/>
    <property type="match status" value="1"/>
</dbReference>
<feature type="domain" description="Thioredoxin" evidence="3">
    <location>
        <begin position="132"/>
        <end position="269"/>
    </location>
</feature>
<dbReference type="Gene3D" id="3.40.30.10">
    <property type="entry name" value="Glutaredoxin"/>
    <property type="match status" value="1"/>
</dbReference>
<feature type="transmembrane region" description="Helical" evidence="2">
    <location>
        <begin position="45"/>
        <end position="65"/>
    </location>
</feature>
<accession>A0A7H0GLT5</accession>
<dbReference type="RefSeq" id="WP_187724843.1">
    <property type="nucleotide sequence ID" value="NZ_CP060783.1"/>
</dbReference>
<dbReference type="GO" id="GO:0042158">
    <property type="term" value="P:lipoprotein biosynthetic process"/>
    <property type="evidence" value="ECO:0007669"/>
    <property type="project" value="InterPro"/>
</dbReference>
<keyword evidence="1" id="KW-0676">Redox-active center</keyword>
<dbReference type="CDD" id="cd02966">
    <property type="entry name" value="TlpA_like_family"/>
    <property type="match status" value="1"/>
</dbReference>
<gene>
    <name evidence="4" type="ORF">H9K75_03930</name>
</gene>
<keyword evidence="2" id="KW-1133">Transmembrane helix</keyword>
<dbReference type="GO" id="GO:0015036">
    <property type="term" value="F:disulfide oxidoreductase activity"/>
    <property type="evidence" value="ECO:0007669"/>
    <property type="project" value="UniProtKB-ARBA"/>
</dbReference>
<dbReference type="InterPro" id="IPR036249">
    <property type="entry name" value="Thioredoxin-like_sf"/>
</dbReference>
<name>A0A7H0GLT5_9BURK</name>
<dbReference type="InterPro" id="IPR000866">
    <property type="entry name" value="AhpC/TSA"/>
</dbReference>
<keyword evidence="5" id="KW-1185">Reference proteome</keyword>
<dbReference type="InterPro" id="IPR001640">
    <property type="entry name" value="Lgt"/>
</dbReference>
<proteinExistence type="predicted"/>
<dbReference type="InterPro" id="IPR050553">
    <property type="entry name" value="Thioredoxin_ResA/DsbE_sf"/>
</dbReference>
<keyword evidence="2" id="KW-0472">Membrane</keyword>
<dbReference type="GO" id="GO:0005886">
    <property type="term" value="C:plasma membrane"/>
    <property type="evidence" value="ECO:0007669"/>
    <property type="project" value="InterPro"/>
</dbReference>
<dbReference type="SUPFAM" id="SSF52833">
    <property type="entry name" value="Thioredoxin-like"/>
    <property type="match status" value="1"/>
</dbReference>
<organism evidence="4 5">
    <name type="scientific">Diaphorobacter aerolatus</name>
    <dbReference type="NCBI Taxonomy" id="1288495"/>
    <lineage>
        <taxon>Bacteria</taxon>
        <taxon>Pseudomonadati</taxon>
        <taxon>Pseudomonadota</taxon>
        <taxon>Betaproteobacteria</taxon>
        <taxon>Burkholderiales</taxon>
        <taxon>Comamonadaceae</taxon>
        <taxon>Diaphorobacter</taxon>
    </lineage>
</organism>
<dbReference type="AlphaFoldDB" id="A0A7H0GLT5"/>
<dbReference type="Pfam" id="PF00578">
    <property type="entry name" value="AhpC-TSA"/>
    <property type="match status" value="1"/>
</dbReference>
<evidence type="ECO:0000313" key="4">
    <source>
        <dbReference type="EMBL" id="QNP49251.1"/>
    </source>
</evidence>
<dbReference type="PANTHER" id="PTHR42852:SF18">
    <property type="entry name" value="CHROMOSOME UNDETERMINED SCAFFOLD_47, WHOLE GENOME SHOTGUN SEQUENCE"/>
    <property type="match status" value="1"/>
</dbReference>
<feature type="transmembrane region" description="Helical" evidence="2">
    <location>
        <begin position="12"/>
        <end position="33"/>
    </location>
</feature>
<dbReference type="PANTHER" id="PTHR42852">
    <property type="entry name" value="THIOL:DISULFIDE INTERCHANGE PROTEIN DSBE"/>
    <property type="match status" value="1"/>
</dbReference>
<reference evidence="4 5" key="1">
    <citation type="submission" date="2020-08" db="EMBL/GenBank/DDBJ databases">
        <title>Genome sequence of Diaphorobacter aerolatus KACC 16536T.</title>
        <authorList>
            <person name="Hyun D.-W."/>
            <person name="Bae J.-W."/>
        </authorList>
    </citation>
    <scope>NUCLEOTIDE SEQUENCE [LARGE SCALE GENOMIC DNA]</scope>
    <source>
        <strain evidence="4 5">KACC 16536</strain>
    </source>
</reference>
<dbReference type="Proteomes" id="UP000516028">
    <property type="component" value="Chromosome"/>
</dbReference>
<evidence type="ECO:0000259" key="3">
    <source>
        <dbReference type="PROSITE" id="PS51352"/>
    </source>
</evidence>
<keyword evidence="2" id="KW-0812">Transmembrane</keyword>
<feature type="transmembrane region" description="Helical" evidence="2">
    <location>
        <begin position="109"/>
        <end position="132"/>
    </location>
</feature>
<feature type="transmembrane region" description="Helical" evidence="2">
    <location>
        <begin position="85"/>
        <end position="102"/>
    </location>
</feature>
<dbReference type="GO" id="GO:0008961">
    <property type="term" value="F:phosphatidylglycerol-prolipoprotein diacylglyceryl transferase activity"/>
    <property type="evidence" value="ECO:0007669"/>
    <property type="project" value="InterPro"/>
</dbReference>
<dbReference type="KEGG" id="daer:H9K75_03930"/>
<evidence type="ECO:0000256" key="1">
    <source>
        <dbReference type="ARBA" id="ARBA00023284"/>
    </source>
</evidence>
<dbReference type="PROSITE" id="PS00194">
    <property type="entry name" value="THIOREDOXIN_1"/>
    <property type="match status" value="1"/>
</dbReference>
<dbReference type="EMBL" id="CP060783">
    <property type="protein sequence ID" value="QNP49251.1"/>
    <property type="molecule type" value="Genomic_DNA"/>
</dbReference>
<evidence type="ECO:0000313" key="5">
    <source>
        <dbReference type="Proteomes" id="UP000516028"/>
    </source>
</evidence>